<feature type="transmembrane region" description="Helical" evidence="1">
    <location>
        <begin position="110"/>
        <end position="132"/>
    </location>
</feature>
<keyword evidence="1" id="KW-1133">Transmembrane helix</keyword>
<keyword evidence="1" id="KW-0812">Transmembrane</keyword>
<feature type="transmembrane region" description="Helical" evidence="1">
    <location>
        <begin position="138"/>
        <end position="158"/>
    </location>
</feature>
<evidence type="ECO:0000313" key="3">
    <source>
        <dbReference type="Proteomes" id="UP001595616"/>
    </source>
</evidence>
<evidence type="ECO:0000313" key="2">
    <source>
        <dbReference type="EMBL" id="MFC3809931.1"/>
    </source>
</evidence>
<comment type="caution">
    <text evidence="2">The sequence shown here is derived from an EMBL/GenBank/DDBJ whole genome shotgun (WGS) entry which is preliminary data.</text>
</comment>
<dbReference type="InterPro" id="IPR007272">
    <property type="entry name" value="Sulf_transp_TsuA/YedE"/>
</dbReference>
<accession>A0ABV7YV39</accession>
<protein>
    <submittedName>
        <fullName evidence="2">DUF6691 family protein</fullName>
    </submittedName>
</protein>
<dbReference type="EMBL" id="JBHRYQ010000001">
    <property type="protein sequence ID" value="MFC3809931.1"/>
    <property type="molecule type" value="Genomic_DNA"/>
</dbReference>
<keyword evidence="1" id="KW-0472">Membrane</keyword>
<feature type="transmembrane region" description="Helical" evidence="1">
    <location>
        <begin position="34"/>
        <end position="54"/>
    </location>
</feature>
<evidence type="ECO:0000256" key="1">
    <source>
        <dbReference type="SAM" id="Phobius"/>
    </source>
</evidence>
<sequence>MVEKTNNQNYIEPLECVAPNSQKSTESPLGYSKYLILGILFGIIFVKAEIISWFRIQEMFRFQSFHMYGVIGSAILTAMISIQIIKRFGIKSISGEKIVIPTKEFHKGNVYGGFIFGLGWAITGACPGPLFAQIGSGFLTIIVTFLSAVAGTWLYGFFREKLPH</sequence>
<dbReference type="Pfam" id="PF04143">
    <property type="entry name" value="Sulf_transp"/>
    <property type="match status" value="1"/>
</dbReference>
<gene>
    <name evidence="2" type="ORF">ACFOOI_04650</name>
</gene>
<name>A0ABV7YV39_9BACT</name>
<dbReference type="RefSeq" id="WP_379835590.1">
    <property type="nucleotide sequence ID" value="NZ_JBHRYQ010000001.1"/>
</dbReference>
<organism evidence="2 3">
    <name type="scientific">Lacihabitans lacunae</name>
    <dbReference type="NCBI Taxonomy" id="1028214"/>
    <lineage>
        <taxon>Bacteria</taxon>
        <taxon>Pseudomonadati</taxon>
        <taxon>Bacteroidota</taxon>
        <taxon>Cytophagia</taxon>
        <taxon>Cytophagales</taxon>
        <taxon>Leadbetterellaceae</taxon>
        <taxon>Lacihabitans</taxon>
    </lineage>
</organism>
<keyword evidence="3" id="KW-1185">Reference proteome</keyword>
<proteinExistence type="predicted"/>
<reference evidence="3" key="1">
    <citation type="journal article" date="2019" name="Int. J. Syst. Evol. Microbiol.">
        <title>The Global Catalogue of Microorganisms (GCM) 10K type strain sequencing project: providing services to taxonomists for standard genome sequencing and annotation.</title>
        <authorList>
            <consortium name="The Broad Institute Genomics Platform"/>
            <consortium name="The Broad Institute Genome Sequencing Center for Infectious Disease"/>
            <person name="Wu L."/>
            <person name="Ma J."/>
        </authorList>
    </citation>
    <scope>NUCLEOTIDE SEQUENCE [LARGE SCALE GENOMIC DNA]</scope>
    <source>
        <strain evidence="3">CECT 7956</strain>
    </source>
</reference>
<feature type="transmembrane region" description="Helical" evidence="1">
    <location>
        <begin position="66"/>
        <end position="89"/>
    </location>
</feature>
<dbReference type="Proteomes" id="UP001595616">
    <property type="component" value="Unassembled WGS sequence"/>
</dbReference>